<name>A0A917DXW6_9BACL</name>
<dbReference type="Gene3D" id="3.30.450.20">
    <property type="entry name" value="PAS domain"/>
    <property type="match status" value="1"/>
</dbReference>
<dbReference type="PANTHER" id="PTHR43280:SF2">
    <property type="entry name" value="HTH-TYPE TRANSCRIPTIONAL REGULATOR EXSA"/>
    <property type="match status" value="1"/>
</dbReference>
<keyword evidence="2" id="KW-0812">Transmembrane</keyword>
<reference evidence="4" key="1">
    <citation type="journal article" date="2014" name="Int. J. Syst. Evol. Microbiol.">
        <title>Complete genome sequence of Corynebacterium casei LMG S-19264T (=DSM 44701T), isolated from a smear-ripened cheese.</title>
        <authorList>
            <consortium name="US DOE Joint Genome Institute (JGI-PGF)"/>
            <person name="Walter F."/>
            <person name="Albersmeier A."/>
            <person name="Kalinowski J."/>
            <person name="Ruckert C."/>
        </authorList>
    </citation>
    <scope>NUCLEOTIDE SEQUENCE</scope>
    <source>
        <strain evidence="4">CGMCC 1.15178</strain>
    </source>
</reference>
<dbReference type="RefSeq" id="WP_188994226.1">
    <property type="nucleotide sequence ID" value="NZ_BMHP01000003.1"/>
</dbReference>
<accession>A0A917DXW6</accession>
<dbReference type="AlphaFoldDB" id="A0A917DXW6"/>
<evidence type="ECO:0000256" key="2">
    <source>
        <dbReference type="SAM" id="Phobius"/>
    </source>
</evidence>
<organism evidence="4 5">
    <name type="scientific">Paenibacillus nasutitermitis</name>
    <dbReference type="NCBI Taxonomy" id="1652958"/>
    <lineage>
        <taxon>Bacteria</taxon>
        <taxon>Bacillati</taxon>
        <taxon>Bacillota</taxon>
        <taxon>Bacilli</taxon>
        <taxon>Bacillales</taxon>
        <taxon>Paenibacillaceae</taxon>
        <taxon>Paenibacillus</taxon>
    </lineage>
</organism>
<feature type="transmembrane region" description="Helical" evidence="2">
    <location>
        <begin position="13"/>
        <end position="33"/>
    </location>
</feature>
<dbReference type="PROSITE" id="PS01124">
    <property type="entry name" value="HTH_ARAC_FAMILY_2"/>
    <property type="match status" value="1"/>
</dbReference>
<dbReference type="PANTHER" id="PTHR43280">
    <property type="entry name" value="ARAC-FAMILY TRANSCRIPTIONAL REGULATOR"/>
    <property type="match status" value="1"/>
</dbReference>
<dbReference type="Gene3D" id="1.10.10.60">
    <property type="entry name" value="Homeodomain-like"/>
    <property type="match status" value="2"/>
</dbReference>
<feature type="domain" description="HTH araC/xylS-type" evidence="3">
    <location>
        <begin position="669"/>
        <end position="769"/>
    </location>
</feature>
<dbReference type="Proteomes" id="UP000612456">
    <property type="component" value="Unassembled WGS sequence"/>
</dbReference>
<reference evidence="4" key="2">
    <citation type="submission" date="2020-09" db="EMBL/GenBank/DDBJ databases">
        <authorList>
            <person name="Sun Q."/>
            <person name="Zhou Y."/>
        </authorList>
    </citation>
    <scope>NUCLEOTIDE SEQUENCE</scope>
    <source>
        <strain evidence="4">CGMCC 1.15178</strain>
    </source>
</reference>
<keyword evidence="1" id="KW-0238">DNA-binding</keyword>
<feature type="transmembrane region" description="Helical" evidence="2">
    <location>
        <begin position="311"/>
        <end position="332"/>
    </location>
</feature>
<evidence type="ECO:0000259" key="3">
    <source>
        <dbReference type="PROSITE" id="PS01124"/>
    </source>
</evidence>
<dbReference type="EMBL" id="BMHP01000003">
    <property type="protein sequence ID" value="GGD78042.1"/>
    <property type="molecule type" value="Genomic_DNA"/>
</dbReference>
<comment type="caution">
    <text evidence="4">The sequence shown here is derived from an EMBL/GenBank/DDBJ whole genome shotgun (WGS) entry which is preliminary data.</text>
</comment>
<evidence type="ECO:0000313" key="5">
    <source>
        <dbReference type="Proteomes" id="UP000612456"/>
    </source>
</evidence>
<dbReference type="SMART" id="SM00342">
    <property type="entry name" value="HTH_ARAC"/>
    <property type="match status" value="1"/>
</dbReference>
<gene>
    <name evidence="4" type="ORF">GCM10010911_40050</name>
</gene>
<evidence type="ECO:0000313" key="4">
    <source>
        <dbReference type="EMBL" id="GGD78042.1"/>
    </source>
</evidence>
<keyword evidence="2" id="KW-0472">Membrane</keyword>
<keyword evidence="5" id="KW-1185">Reference proteome</keyword>
<sequence length="778" mass="88753">MKLLLQSSLFMKMLVYFMIVLAAMAIFLSVVLYKSFEKSSMESVTNNNGRFLSQISYSADHMNENAKNFILSIYGDANTIPLMYQTDSDYQQLIDAMDRLNRLVQSNSFVQSVYIYNSKMKRVLATGDKFMFGQESFYDQEMVTLLANSKLQKNSRLVPIPRMINSAFGEKDAEKNIKVFTYIMYDTSLNSDGIEGAIIVNIKGDYLQNITNAMRTRDTWSQGDSFVIDSQGAIISASQGHPLSIHFAQWAEKNGNKLHAESGYFIDNLDGLKVMVNYISSGSLGWKFIFVTPYEEVISDIEKIRANTIKVVIGLLLLGLLVTFLLTLRLYAPIQKLVSKASQLLTPSSAAESKTNEVIFLNATISEAYVSMRGTLIKRKQEVLYNLLLHDTSKLDQVQTLFQKYKISLDPNTSVMLISFKIDHFETFSTQFQENDRQLFRYSIGNLANESYSAEFVNEAVDMGEDTVIVIMNINPVTGKDAVEKVIALTRSIQLWCDQHLRVSLTATIGSGGNLTDIHRLYMEIVRDSNYRLLFGYQSIITPERINNQIADPYKISAHEDGLLHEALIHGKTEKIEAIFKEIMTKLYLRSYENVMSNLRYLTYSVYDSLQLIESNGLDRFELDYNSFIHRIQQAETLEEIKNLFDGLFSYIIGIVSSKKDKRSTVLVDTIIEHIKQNYTDKNLTLDSISEKLNMSKIYIGKVFRETKGQSVAEYLSDIRMEKALEMLQMGDGKQLAAILDRVGIDNKKYFYTSFKKKFGVTISEYKLKNTKLNQDKP</sequence>
<proteinExistence type="predicted"/>
<dbReference type="GO" id="GO:0043565">
    <property type="term" value="F:sequence-specific DNA binding"/>
    <property type="evidence" value="ECO:0007669"/>
    <property type="project" value="InterPro"/>
</dbReference>
<dbReference type="Pfam" id="PF12833">
    <property type="entry name" value="HTH_18"/>
    <property type="match status" value="1"/>
</dbReference>
<keyword evidence="2" id="KW-1133">Transmembrane helix</keyword>
<dbReference type="GO" id="GO:0003700">
    <property type="term" value="F:DNA-binding transcription factor activity"/>
    <property type="evidence" value="ECO:0007669"/>
    <property type="project" value="InterPro"/>
</dbReference>
<protein>
    <recommendedName>
        <fullName evidence="3">HTH araC/xylS-type domain-containing protein</fullName>
    </recommendedName>
</protein>
<evidence type="ECO:0000256" key="1">
    <source>
        <dbReference type="ARBA" id="ARBA00023125"/>
    </source>
</evidence>
<dbReference type="InterPro" id="IPR018060">
    <property type="entry name" value="HTH_AraC"/>
</dbReference>